<feature type="domain" description="DUF5625" evidence="1">
    <location>
        <begin position="35"/>
        <end position="169"/>
    </location>
</feature>
<accession>A0AA95GP29</accession>
<dbReference type="Gene3D" id="2.60.120.790">
    <property type="match status" value="1"/>
</dbReference>
<dbReference type="AlphaFoldDB" id="A0AA95GP29"/>
<reference evidence="2" key="1">
    <citation type="submission" date="2023-04" db="EMBL/GenBank/DDBJ databases">
        <title>Genome dynamics across the evolutionary transition to endosymbiosis.</title>
        <authorList>
            <person name="Siozios S."/>
            <person name="Nadal-Jimenez P."/>
            <person name="Azagi T."/>
            <person name="Sprong H."/>
            <person name="Frost C.L."/>
            <person name="Parratt S.R."/>
            <person name="Taylor G."/>
            <person name="Brettell L."/>
            <person name="Lew K.C."/>
            <person name="Croft L."/>
            <person name="King K.C."/>
            <person name="Brockhurst M.A."/>
            <person name="Hypsa V."/>
            <person name="Novakova E."/>
            <person name="Darby A.C."/>
            <person name="Hurst G.D.D."/>
        </authorList>
    </citation>
    <scope>NUCLEOTIDE SEQUENCE</scope>
    <source>
        <strain evidence="2">APv</strain>
    </source>
</reference>
<evidence type="ECO:0000313" key="2">
    <source>
        <dbReference type="EMBL" id="WGM01256.1"/>
    </source>
</evidence>
<dbReference type="InterPro" id="IPR041008">
    <property type="entry name" value="DUF5625"/>
</dbReference>
<protein>
    <submittedName>
        <fullName evidence="2">DUF5625 family protein</fullName>
    </submittedName>
</protein>
<gene>
    <name evidence="2" type="ORF">QE210_15765</name>
</gene>
<evidence type="ECO:0000313" key="3">
    <source>
        <dbReference type="Proteomes" id="UP001177595"/>
    </source>
</evidence>
<evidence type="ECO:0000259" key="1">
    <source>
        <dbReference type="Pfam" id="PF18539"/>
    </source>
</evidence>
<dbReference type="EMBL" id="CP123504">
    <property type="protein sequence ID" value="WGM01256.1"/>
    <property type="molecule type" value="Genomic_DNA"/>
</dbReference>
<dbReference type="RefSeq" id="WP_280624794.1">
    <property type="nucleotide sequence ID" value="NZ_CP123504.1"/>
</dbReference>
<dbReference type="Pfam" id="PF18539">
    <property type="entry name" value="DUF5625"/>
    <property type="match status" value="1"/>
</dbReference>
<sequence length="174" mass="19902">MKVFAKQVRISMWRTVMLLFSSLWLVACTEHISIYRPIDITRAGQSVKVEFEIKKEGGYLFALLFETGEGHDEMERRFELFEGINKTGVIIPISLRIVKDGQVFFDETINTQGTDGGQAFYYQGRRIDTTAVRDIKSFLLFPGHYSVVISTLEDVPLFNGIESFVQVTYSDPKI</sequence>
<dbReference type="Proteomes" id="UP001177595">
    <property type="component" value="Chromosome"/>
</dbReference>
<name>A0AA95GP29_9GAMM</name>
<organism evidence="2 3">
    <name type="scientific">Arsenophonus nasoniae</name>
    <name type="common">son-killer infecting Nasonia vitripennis</name>
    <dbReference type="NCBI Taxonomy" id="638"/>
    <lineage>
        <taxon>Bacteria</taxon>
        <taxon>Pseudomonadati</taxon>
        <taxon>Pseudomonadota</taxon>
        <taxon>Gammaproteobacteria</taxon>
        <taxon>Enterobacterales</taxon>
        <taxon>Morganellaceae</taxon>
        <taxon>Arsenophonus</taxon>
    </lineage>
</organism>
<proteinExistence type="predicted"/>
<dbReference type="PROSITE" id="PS51257">
    <property type="entry name" value="PROKAR_LIPOPROTEIN"/>
    <property type="match status" value="1"/>
</dbReference>